<organism evidence="1 2">
    <name type="scientific">Bradyrhizobium guangzhouense</name>
    <dbReference type="NCBI Taxonomy" id="1325095"/>
    <lineage>
        <taxon>Bacteria</taxon>
        <taxon>Pseudomonadati</taxon>
        <taxon>Pseudomonadota</taxon>
        <taxon>Alphaproteobacteria</taxon>
        <taxon>Hyphomicrobiales</taxon>
        <taxon>Nitrobacteraceae</taxon>
        <taxon>Bradyrhizobium</taxon>
    </lineage>
</organism>
<name>A0AAE5WZE7_9BRAD</name>
<reference evidence="1 2" key="1">
    <citation type="submission" date="2018-06" db="EMBL/GenBank/DDBJ databases">
        <title>Comparative genomics of rhizobia nodulating Arachis hypogaea in China.</title>
        <authorList>
            <person name="Li Y."/>
        </authorList>
    </citation>
    <scope>NUCLEOTIDE SEQUENCE [LARGE SCALE GENOMIC DNA]</scope>
    <source>
        <strain evidence="1 2">CCBAU 51670</strain>
    </source>
</reference>
<dbReference type="EMBL" id="CP030053">
    <property type="protein sequence ID" value="QAU46007.1"/>
    <property type="molecule type" value="Genomic_DNA"/>
</dbReference>
<dbReference type="Proteomes" id="UP000288972">
    <property type="component" value="Chromosome"/>
</dbReference>
<dbReference type="AlphaFoldDB" id="A0AAE5WZE7"/>
<protein>
    <submittedName>
        <fullName evidence="1">Uncharacterized protein</fullName>
    </submittedName>
</protein>
<proteinExistence type="predicted"/>
<accession>A0AAE5WZE7</accession>
<gene>
    <name evidence="1" type="ORF">XH91_11990</name>
</gene>
<evidence type="ECO:0000313" key="1">
    <source>
        <dbReference type="EMBL" id="QAU46007.1"/>
    </source>
</evidence>
<dbReference type="KEGG" id="bgz:XH91_11990"/>
<sequence length="63" mass="6607">MRAQRSNPGSVRGEALDCFAALAMTAHEETVSPNGLTPANPCVIWITLLATVIPITDQASNAI</sequence>
<evidence type="ECO:0000313" key="2">
    <source>
        <dbReference type="Proteomes" id="UP000288972"/>
    </source>
</evidence>